<evidence type="ECO:0000256" key="1">
    <source>
        <dbReference type="ARBA" id="ARBA00004606"/>
    </source>
</evidence>
<dbReference type="PANTHER" id="PTHR23033">
    <property type="entry name" value="BETA1,3-GALACTOSYLTRANSFERASE"/>
    <property type="match status" value="1"/>
</dbReference>
<proteinExistence type="inferred from homology"/>
<evidence type="ECO:0000313" key="8">
    <source>
        <dbReference type="Proteomes" id="UP001224775"/>
    </source>
</evidence>
<keyword evidence="4" id="KW-0735">Signal-anchor</keyword>
<evidence type="ECO:0000256" key="6">
    <source>
        <dbReference type="ARBA" id="ARBA00023136"/>
    </source>
</evidence>
<name>A0AAD8Y3F4_9STRA</name>
<evidence type="ECO:0000313" key="7">
    <source>
        <dbReference type="EMBL" id="KAK1738337.1"/>
    </source>
</evidence>
<dbReference type="EC" id="2.4.1.122" evidence="7"/>
<evidence type="ECO:0000256" key="5">
    <source>
        <dbReference type="ARBA" id="ARBA00022989"/>
    </source>
</evidence>
<keyword evidence="7" id="KW-0328">Glycosyltransferase</keyword>
<sequence length="276" mass="31734">MWQKVRAMWVYVYVNYYDSYDWFHIGGDDMYVLVENLRLYLESEEIATASKGGEQPLLLGQIFHQNFYSSATYVTGGGGYTLNKAALKMLVASFPNCAPHDVTSVEDVLVTQCLQKGGIEPYRTTDETGAERYNHIKPEFEFNFDPKKHPFFWYSYFSGNKNIGPERVVKRAVSFHLKDSKPTVENMMRRVHAILYGHCANVTLGPPVPTNPFEIARQAIRLNKQTWSDGKFLGWYWKSPLLQCELNAEAGEICICSMVKQGKKEVKVCKKQTYYK</sequence>
<evidence type="ECO:0000256" key="2">
    <source>
        <dbReference type="ARBA" id="ARBA00006462"/>
    </source>
</evidence>
<dbReference type="AlphaFoldDB" id="A0AAD8Y3F4"/>
<keyword evidence="6" id="KW-0472">Membrane</keyword>
<gene>
    <name evidence="7" type="ORF">QTG54_011006</name>
</gene>
<organism evidence="7 8">
    <name type="scientific">Skeletonema marinoi</name>
    <dbReference type="NCBI Taxonomy" id="267567"/>
    <lineage>
        <taxon>Eukaryota</taxon>
        <taxon>Sar</taxon>
        <taxon>Stramenopiles</taxon>
        <taxon>Ochrophyta</taxon>
        <taxon>Bacillariophyta</taxon>
        <taxon>Coscinodiscophyceae</taxon>
        <taxon>Thalassiosirophycidae</taxon>
        <taxon>Thalassiosirales</taxon>
        <taxon>Skeletonemataceae</taxon>
        <taxon>Skeletonema</taxon>
        <taxon>Skeletonema marinoi-dohrnii complex</taxon>
    </lineage>
</organism>
<dbReference type="Proteomes" id="UP001224775">
    <property type="component" value="Unassembled WGS sequence"/>
</dbReference>
<reference evidence="7" key="1">
    <citation type="submission" date="2023-06" db="EMBL/GenBank/DDBJ databases">
        <title>Survivors Of The Sea: Transcriptome response of Skeletonema marinoi to long-term dormancy.</title>
        <authorList>
            <person name="Pinder M.I.M."/>
            <person name="Kourtchenko O."/>
            <person name="Robertson E.K."/>
            <person name="Larsson T."/>
            <person name="Maumus F."/>
            <person name="Osuna-Cruz C.M."/>
            <person name="Vancaester E."/>
            <person name="Stenow R."/>
            <person name="Vandepoele K."/>
            <person name="Ploug H."/>
            <person name="Bruchert V."/>
            <person name="Godhe A."/>
            <person name="Topel M."/>
        </authorList>
    </citation>
    <scope>NUCLEOTIDE SEQUENCE</scope>
    <source>
        <strain evidence="7">R05AC</strain>
    </source>
</reference>
<comment type="similarity">
    <text evidence="2">Belongs to the glycosyltransferase 31 family. Beta3-Gal-T subfamily.</text>
</comment>
<protein>
    <submittedName>
        <fullName evidence="7">Glycoprotein-N-acetylgalactosamine 3-beta-galactosyltransferase</fullName>
        <ecNumber evidence="7">2.4.1.122</ecNumber>
    </submittedName>
</protein>
<keyword evidence="7" id="KW-0808">Transferase</keyword>
<accession>A0AAD8Y3F4</accession>
<comment type="subcellular location">
    <subcellularLocation>
        <location evidence="1">Membrane</location>
        <topology evidence="1">Single-pass type II membrane protein</topology>
    </subcellularLocation>
</comment>
<keyword evidence="3" id="KW-0812">Transmembrane</keyword>
<comment type="caution">
    <text evidence="7">The sequence shown here is derived from an EMBL/GenBank/DDBJ whole genome shotgun (WGS) entry which is preliminary data.</text>
</comment>
<keyword evidence="8" id="KW-1185">Reference proteome</keyword>
<dbReference type="Gene3D" id="3.90.550.50">
    <property type="match status" value="1"/>
</dbReference>
<dbReference type="InterPro" id="IPR026050">
    <property type="entry name" value="C1GALT1/C1GALT1_chp1"/>
</dbReference>
<dbReference type="EMBL" id="JATAAI010000021">
    <property type="protein sequence ID" value="KAK1738337.1"/>
    <property type="molecule type" value="Genomic_DNA"/>
</dbReference>
<keyword evidence="5" id="KW-1133">Transmembrane helix</keyword>
<evidence type="ECO:0000256" key="3">
    <source>
        <dbReference type="ARBA" id="ARBA00022692"/>
    </source>
</evidence>
<dbReference type="GO" id="GO:0016020">
    <property type="term" value="C:membrane"/>
    <property type="evidence" value="ECO:0007669"/>
    <property type="project" value="UniProtKB-SubCell"/>
</dbReference>
<dbReference type="GO" id="GO:0016263">
    <property type="term" value="F:glycoprotein-N-acetylgalactosamine 3-beta-galactosyltransferase activity"/>
    <property type="evidence" value="ECO:0007669"/>
    <property type="project" value="UniProtKB-EC"/>
</dbReference>
<dbReference type="PANTHER" id="PTHR23033:SF14">
    <property type="entry name" value="GLYCOPROTEIN-N-ACETYLGALACTOSAMINE 3-BETA-GALACTOSYLTRANSFERASE 1-RELATED"/>
    <property type="match status" value="1"/>
</dbReference>
<evidence type="ECO:0000256" key="4">
    <source>
        <dbReference type="ARBA" id="ARBA00022968"/>
    </source>
</evidence>